<accession>A0A368SAT4</accession>
<evidence type="ECO:0000313" key="2">
    <source>
        <dbReference type="EMBL" id="RCV39542.1"/>
    </source>
</evidence>
<dbReference type="OrthoDB" id="674974at2759"/>
<sequence length="207" mass="22821">MKHPLVDVHGVLLTQNVSRFQEASCSRHRGRDHLPLIHSTGHQCRALAATMQINASTSNLMATSTPYYPKDAFSINSGASHHLTGNVQLFDQGSLVNFNDTLKVGNAYDMNIVARGSISHRRNLTLPDVRYVPGLGVNVVSVALLDAMDYDVLFSMHGCLVKERLGGEVVGKATLLDGLYMVDYLRIPLDRSCLPDYETVEAALRLW</sequence>
<proteinExistence type="predicted"/>
<gene>
    <name evidence="2" type="ORF">SETIT_8G232900v2</name>
</gene>
<reference evidence="2" key="1">
    <citation type="journal article" date="2012" name="Nat. Biotechnol.">
        <title>Reference genome sequence of the model plant Setaria.</title>
        <authorList>
            <person name="Bennetzen J.L."/>
            <person name="Schmutz J."/>
            <person name="Wang H."/>
            <person name="Percifield R."/>
            <person name="Hawkins J."/>
            <person name="Pontaroli A.C."/>
            <person name="Estep M."/>
            <person name="Feng L."/>
            <person name="Vaughn J.N."/>
            <person name="Grimwood J."/>
            <person name="Jenkins J."/>
            <person name="Barry K."/>
            <person name="Lindquist E."/>
            <person name="Hellsten U."/>
            <person name="Deshpande S."/>
            <person name="Wang X."/>
            <person name="Wu X."/>
            <person name="Mitros T."/>
            <person name="Triplett J."/>
            <person name="Yang X."/>
            <person name="Ye C.Y."/>
            <person name="Mauro-Herrera M."/>
            <person name="Wang L."/>
            <person name="Li P."/>
            <person name="Sharma M."/>
            <person name="Sharma R."/>
            <person name="Ronald P.C."/>
            <person name="Panaud O."/>
            <person name="Kellogg E.A."/>
            <person name="Brutnell T.P."/>
            <person name="Doust A.N."/>
            <person name="Tuskan G.A."/>
            <person name="Rokhsar D."/>
            <person name="Devos K.M."/>
        </authorList>
    </citation>
    <scope>NUCLEOTIDE SEQUENCE [LARGE SCALE GENOMIC DNA]</scope>
    <source>
        <strain evidence="2">Yugu1</strain>
    </source>
</reference>
<feature type="domain" description="Retrovirus-related Pol polyprotein from transposon TNT 1-94-like beta-barrel" evidence="1">
    <location>
        <begin position="75"/>
        <end position="148"/>
    </location>
</feature>
<evidence type="ECO:0000259" key="1">
    <source>
        <dbReference type="Pfam" id="PF22936"/>
    </source>
</evidence>
<dbReference type="AlphaFoldDB" id="A0A368SAT4"/>
<organism evidence="2">
    <name type="scientific">Setaria italica</name>
    <name type="common">Foxtail millet</name>
    <name type="synonym">Panicum italicum</name>
    <dbReference type="NCBI Taxonomy" id="4555"/>
    <lineage>
        <taxon>Eukaryota</taxon>
        <taxon>Viridiplantae</taxon>
        <taxon>Streptophyta</taxon>
        <taxon>Embryophyta</taxon>
        <taxon>Tracheophyta</taxon>
        <taxon>Spermatophyta</taxon>
        <taxon>Magnoliopsida</taxon>
        <taxon>Liliopsida</taxon>
        <taxon>Poales</taxon>
        <taxon>Poaceae</taxon>
        <taxon>PACMAD clade</taxon>
        <taxon>Panicoideae</taxon>
        <taxon>Panicodae</taxon>
        <taxon>Paniceae</taxon>
        <taxon>Cenchrinae</taxon>
        <taxon>Setaria</taxon>
    </lineage>
</organism>
<reference evidence="2" key="2">
    <citation type="submission" date="2015-07" db="EMBL/GenBank/DDBJ databases">
        <authorList>
            <person name="Noorani M."/>
        </authorList>
    </citation>
    <scope>NUCLEOTIDE SEQUENCE</scope>
    <source>
        <strain evidence="2">Yugu1</strain>
    </source>
</reference>
<dbReference type="Pfam" id="PF22936">
    <property type="entry name" value="Pol_BBD"/>
    <property type="match status" value="1"/>
</dbReference>
<dbReference type="EMBL" id="CM003535">
    <property type="protein sequence ID" value="RCV39542.1"/>
    <property type="molecule type" value="Genomic_DNA"/>
</dbReference>
<name>A0A368SAT4_SETIT</name>
<dbReference type="InterPro" id="IPR054722">
    <property type="entry name" value="PolX-like_BBD"/>
</dbReference>
<protein>
    <recommendedName>
        <fullName evidence="1">Retrovirus-related Pol polyprotein from transposon TNT 1-94-like beta-barrel domain-containing protein</fullName>
    </recommendedName>
</protein>